<accession>J0DD40</accession>
<evidence type="ECO:0000313" key="4">
    <source>
        <dbReference type="EMBL" id="EJD40996.1"/>
    </source>
</evidence>
<keyword evidence="1 2" id="KW-0732">Signal</keyword>
<proteinExistence type="predicted"/>
<feature type="signal peptide" evidence="2">
    <location>
        <begin position="1"/>
        <end position="18"/>
    </location>
</feature>
<dbReference type="KEGG" id="adl:AURDEDRAFT_69324"/>
<dbReference type="AlphaFoldDB" id="J0DD40"/>
<gene>
    <name evidence="4" type="ORF">AURDEDRAFT_69324</name>
</gene>
<reference evidence="5" key="1">
    <citation type="journal article" date="2012" name="Science">
        <title>The Paleozoic origin of enzymatic lignin decomposition reconstructed from 31 fungal genomes.</title>
        <authorList>
            <person name="Floudas D."/>
            <person name="Binder M."/>
            <person name="Riley R."/>
            <person name="Barry K."/>
            <person name="Blanchette R.A."/>
            <person name="Henrissat B."/>
            <person name="Martinez A.T."/>
            <person name="Otillar R."/>
            <person name="Spatafora J.W."/>
            <person name="Yadav J.S."/>
            <person name="Aerts A."/>
            <person name="Benoit I."/>
            <person name="Boyd A."/>
            <person name="Carlson A."/>
            <person name="Copeland A."/>
            <person name="Coutinho P.M."/>
            <person name="de Vries R.P."/>
            <person name="Ferreira P."/>
            <person name="Findley K."/>
            <person name="Foster B."/>
            <person name="Gaskell J."/>
            <person name="Glotzer D."/>
            <person name="Gorecki P."/>
            <person name="Heitman J."/>
            <person name="Hesse C."/>
            <person name="Hori C."/>
            <person name="Igarashi K."/>
            <person name="Jurgens J.A."/>
            <person name="Kallen N."/>
            <person name="Kersten P."/>
            <person name="Kohler A."/>
            <person name="Kuees U."/>
            <person name="Kumar T.K.A."/>
            <person name="Kuo A."/>
            <person name="LaButti K."/>
            <person name="Larrondo L.F."/>
            <person name="Lindquist E."/>
            <person name="Ling A."/>
            <person name="Lombard V."/>
            <person name="Lucas S."/>
            <person name="Lundell T."/>
            <person name="Martin R."/>
            <person name="McLaughlin D.J."/>
            <person name="Morgenstern I."/>
            <person name="Morin E."/>
            <person name="Murat C."/>
            <person name="Nagy L.G."/>
            <person name="Nolan M."/>
            <person name="Ohm R.A."/>
            <person name="Patyshakuliyeva A."/>
            <person name="Rokas A."/>
            <person name="Ruiz-Duenas F.J."/>
            <person name="Sabat G."/>
            <person name="Salamov A."/>
            <person name="Samejima M."/>
            <person name="Schmutz J."/>
            <person name="Slot J.C."/>
            <person name="St John F."/>
            <person name="Stenlid J."/>
            <person name="Sun H."/>
            <person name="Sun S."/>
            <person name="Syed K."/>
            <person name="Tsang A."/>
            <person name="Wiebenga A."/>
            <person name="Young D."/>
            <person name="Pisabarro A."/>
            <person name="Eastwood D.C."/>
            <person name="Martin F."/>
            <person name="Cullen D."/>
            <person name="Grigoriev I.V."/>
            <person name="Hibbett D.S."/>
        </authorList>
    </citation>
    <scope>NUCLEOTIDE SEQUENCE [LARGE SCALE GENOMIC DNA]</scope>
    <source>
        <strain evidence="5">TFB10046</strain>
    </source>
</reference>
<dbReference type="InParanoid" id="J0DD40"/>
<feature type="domain" description="Yeast cell wall synthesis Kre9/Knh1-like N-terminal" evidence="3">
    <location>
        <begin position="37"/>
        <end position="127"/>
    </location>
</feature>
<evidence type="ECO:0000256" key="2">
    <source>
        <dbReference type="SAM" id="SignalP"/>
    </source>
</evidence>
<evidence type="ECO:0000256" key="1">
    <source>
        <dbReference type="ARBA" id="ARBA00022729"/>
    </source>
</evidence>
<dbReference type="Proteomes" id="UP000006514">
    <property type="component" value="Unassembled WGS sequence"/>
</dbReference>
<sequence>MKFTLSAVFASILAVATTSPMPADVGILEIWNPHILNPSAGVVWARGSTQNVTWDTSDAPELISEISAIRLRKGGSTQPEDLAFDFDLRSGSQVITVPGLPTDIPTGDDYRLVLFGDSGNWSDEFTIN</sequence>
<feature type="chain" id="PRO_5003732723" description="Yeast cell wall synthesis Kre9/Knh1-like N-terminal domain-containing protein" evidence="2">
    <location>
        <begin position="19"/>
        <end position="128"/>
    </location>
</feature>
<dbReference type="Pfam" id="PF10342">
    <property type="entry name" value="Kre9_KNH"/>
    <property type="match status" value="1"/>
</dbReference>
<protein>
    <recommendedName>
        <fullName evidence="3">Yeast cell wall synthesis Kre9/Knh1-like N-terminal domain-containing protein</fullName>
    </recommendedName>
</protein>
<evidence type="ECO:0000259" key="3">
    <source>
        <dbReference type="Pfam" id="PF10342"/>
    </source>
</evidence>
<dbReference type="EMBL" id="JH687797">
    <property type="protein sequence ID" value="EJD40996.1"/>
    <property type="molecule type" value="Genomic_DNA"/>
</dbReference>
<name>J0DD40_AURST</name>
<organism evidence="4 5">
    <name type="scientific">Auricularia subglabra (strain TFB-10046 / SS5)</name>
    <name type="common">White-rot fungus</name>
    <name type="synonym">Auricularia delicata (strain TFB10046)</name>
    <dbReference type="NCBI Taxonomy" id="717982"/>
    <lineage>
        <taxon>Eukaryota</taxon>
        <taxon>Fungi</taxon>
        <taxon>Dikarya</taxon>
        <taxon>Basidiomycota</taxon>
        <taxon>Agaricomycotina</taxon>
        <taxon>Agaricomycetes</taxon>
        <taxon>Auriculariales</taxon>
        <taxon>Auriculariaceae</taxon>
        <taxon>Auricularia</taxon>
    </lineage>
</organism>
<evidence type="ECO:0000313" key="5">
    <source>
        <dbReference type="Proteomes" id="UP000006514"/>
    </source>
</evidence>
<keyword evidence="5" id="KW-1185">Reference proteome</keyword>
<dbReference type="OMA" id="WSERFSI"/>
<dbReference type="InterPro" id="IPR018466">
    <property type="entry name" value="Kre9/Knh1-like_N"/>
</dbReference>
<dbReference type="OrthoDB" id="2317741at2759"/>